<gene>
    <name evidence="1" type="ORF">ENU14_04070</name>
</gene>
<comment type="caution">
    <text evidence="1">The sequence shown here is derived from an EMBL/GenBank/DDBJ whole genome shotgun (WGS) entry which is preliminary data.</text>
</comment>
<proteinExistence type="predicted"/>
<sequence>MSVTIWTIDELRKMVALSDEVYITAKKLEEKHGRKIYEGLMTTLDLKGSSEAASKYLEIQYRSATPLVLIQDETWYVNKDLLTYILKSIDSASPVNEIIKEGEVNPSKYIGRVRLKLGGAWGEIIAFYILNDPLPKMTNIFYLLHMATYVTTFTTVTIPEIYTGSEEFLKLISNVDDKRGALEFLTRLLRRRYIPEDQYAKALESVNKRHDLTFSNLREELEKREARLIISEYLTQGIPGLIAKLSSIVEQYKDSPIPRESISSIVGEIYIITSSLREVLSEYDKALKVLNDLLTTSGKTITPDRISKIIEELSKML</sequence>
<organism evidence="1">
    <name type="scientific">Staphylothermus marinus</name>
    <dbReference type="NCBI Taxonomy" id="2280"/>
    <lineage>
        <taxon>Archaea</taxon>
        <taxon>Thermoproteota</taxon>
        <taxon>Thermoprotei</taxon>
        <taxon>Desulfurococcales</taxon>
        <taxon>Desulfurococcaceae</taxon>
        <taxon>Staphylothermus</taxon>
    </lineage>
</organism>
<dbReference type="AlphaFoldDB" id="A0A7C4H9C5"/>
<accession>A0A7C4H9C5</accession>
<evidence type="ECO:0000313" key="1">
    <source>
        <dbReference type="EMBL" id="HGM58745.1"/>
    </source>
</evidence>
<name>A0A7C4H9C5_STAMA</name>
<protein>
    <submittedName>
        <fullName evidence="1">Uncharacterized protein</fullName>
    </submittedName>
</protein>
<dbReference type="EMBL" id="DTBJ01000029">
    <property type="protein sequence ID" value="HGM58745.1"/>
    <property type="molecule type" value="Genomic_DNA"/>
</dbReference>
<reference evidence="1" key="1">
    <citation type="journal article" date="2020" name="mSystems">
        <title>Genome- and Community-Level Interaction Insights into Carbon Utilization and Element Cycling Functions of Hydrothermarchaeota in Hydrothermal Sediment.</title>
        <authorList>
            <person name="Zhou Z."/>
            <person name="Liu Y."/>
            <person name="Xu W."/>
            <person name="Pan J."/>
            <person name="Luo Z.H."/>
            <person name="Li M."/>
        </authorList>
    </citation>
    <scope>NUCLEOTIDE SEQUENCE [LARGE SCALE GENOMIC DNA]</scope>
    <source>
        <strain evidence="1">SpSt-642</strain>
    </source>
</reference>